<dbReference type="Proteomes" id="UP000478463">
    <property type="component" value="Chromosome"/>
</dbReference>
<dbReference type="GO" id="GO:0016887">
    <property type="term" value="F:ATP hydrolysis activity"/>
    <property type="evidence" value="ECO:0007669"/>
    <property type="project" value="InterPro"/>
</dbReference>
<keyword evidence="2" id="KW-0813">Transport</keyword>
<accession>A0A6L7IN96</accession>
<keyword evidence="4 5" id="KW-0067">ATP-binding</keyword>
<dbReference type="SMART" id="SM00382">
    <property type="entry name" value="AAA"/>
    <property type="match status" value="1"/>
</dbReference>
<dbReference type="PANTHER" id="PTHR43553:SF3">
    <property type="entry name" value="ABC TRANSPORTER ATP-BINDING PROTEIN MODF"/>
    <property type="match status" value="1"/>
</dbReference>
<keyword evidence="3" id="KW-0547">Nucleotide-binding</keyword>
<evidence type="ECO:0000313" key="6">
    <source>
        <dbReference type="Proteomes" id="UP000478463"/>
    </source>
</evidence>
<dbReference type="AlphaFoldDB" id="A0A6L7IN96"/>
<proteinExistence type="inferred from homology"/>
<dbReference type="PANTHER" id="PTHR43553">
    <property type="entry name" value="HEAVY METAL TRANSPORTER"/>
    <property type="match status" value="1"/>
</dbReference>
<dbReference type="InterPro" id="IPR050095">
    <property type="entry name" value="ECF_ABC_transporter_ATP-bd"/>
</dbReference>
<evidence type="ECO:0000256" key="4">
    <source>
        <dbReference type="ARBA" id="ARBA00022840"/>
    </source>
</evidence>
<dbReference type="GO" id="GO:0005524">
    <property type="term" value="F:ATP binding"/>
    <property type="evidence" value="ECO:0007669"/>
    <property type="project" value="UniProtKB-KW"/>
</dbReference>
<protein>
    <submittedName>
        <fullName evidence="5">ATP-binding cassette domain-containing protein</fullName>
    </submittedName>
</protein>
<dbReference type="PROSITE" id="PS50893">
    <property type="entry name" value="ABC_TRANSPORTER_2"/>
    <property type="match status" value="1"/>
</dbReference>
<dbReference type="InterPro" id="IPR003439">
    <property type="entry name" value="ABC_transporter-like_ATP-bd"/>
</dbReference>
<evidence type="ECO:0000256" key="2">
    <source>
        <dbReference type="ARBA" id="ARBA00022448"/>
    </source>
</evidence>
<evidence type="ECO:0000256" key="3">
    <source>
        <dbReference type="ARBA" id="ARBA00022741"/>
    </source>
</evidence>
<dbReference type="KEGG" id="egd:GS424_000090"/>
<name>A0A6L7IN96_9ACTN</name>
<sequence>MDSRTPPFLELRDAVVQRAGSPILSIDAFRLDEGEHLALLGPNGSGKSTFVKLITREVLPLHRDDPPVLFRGRVRATLDEVKRSLGIVSSSMQDQIAVHVPAVDVVAGGLFGSLGIPARTDAVAVDDARVRAHAAMELLGVDDLAARDIMTLSTGQARRVLIARALVHDPDALIFDEPCTGLDPEGMYYVRSSMRTLAQAGKSIVLVTHYPEDIIPEIERVVLLKNGRLHADGTKESLMNDQVMSGLFEVPLHVQRTVAPSSAARAGGKFDGAREEEYFSLVSA</sequence>
<dbReference type="InterPro" id="IPR003593">
    <property type="entry name" value="AAA+_ATPase"/>
</dbReference>
<dbReference type="GO" id="GO:0043190">
    <property type="term" value="C:ATP-binding cassette (ABC) transporter complex"/>
    <property type="evidence" value="ECO:0007669"/>
    <property type="project" value="TreeGrafter"/>
</dbReference>
<dbReference type="InterPro" id="IPR027417">
    <property type="entry name" value="P-loop_NTPase"/>
</dbReference>
<comment type="similarity">
    <text evidence="1">Belongs to the ABC transporter superfamily.</text>
</comment>
<reference evidence="5 6" key="1">
    <citation type="submission" date="2020-10" db="EMBL/GenBank/DDBJ databases">
        <title>Eggerthella sp. nov., isolated from human feces.</title>
        <authorList>
            <person name="Yajun G."/>
        </authorList>
    </citation>
    <scope>NUCLEOTIDE SEQUENCE [LARGE SCALE GENOMIC DNA]</scope>
    <source>
        <strain evidence="5 6">HF-1101</strain>
    </source>
</reference>
<evidence type="ECO:0000256" key="1">
    <source>
        <dbReference type="ARBA" id="ARBA00005417"/>
    </source>
</evidence>
<dbReference type="Gene3D" id="3.40.50.300">
    <property type="entry name" value="P-loop containing nucleotide triphosphate hydrolases"/>
    <property type="match status" value="1"/>
</dbReference>
<dbReference type="GO" id="GO:0042626">
    <property type="term" value="F:ATPase-coupled transmembrane transporter activity"/>
    <property type="evidence" value="ECO:0007669"/>
    <property type="project" value="TreeGrafter"/>
</dbReference>
<dbReference type="SUPFAM" id="SSF52540">
    <property type="entry name" value="P-loop containing nucleoside triphosphate hydrolases"/>
    <property type="match status" value="1"/>
</dbReference>
<evidence type="ECO:0000313" key="5">
    <source>
        <dbReference type="EMBL" id="QOS68317.1"/>
    </source>
</evidence>
<organism evidence="5 6">
    <name type="scientific">Eggerthella guodeyinii</name>
    <dbReference type="NCBI Taxonomy" id="2690837"/>
    <lineage>
        <taxon>Bacteria</taxon>
        <taxon>Bacillati</taxon>
        <taxon>Actinomycetota</taxon>
        <taxon>Coriobacteriia</taxon>
        <taxon>Eggerthellales</taxon>
        <taxon>Eggerthellaceae</taxon>
        <taxon>Eggerthella</taxon>
    </lineage>
</organism>
<dbReference type="EMBL" id="CP063310">
    <property type="protein sequence ID" value="QOS68317.1"/>
    <property type="molecule type" value="Genomic_DNA"/>
</dbReference>
<gene>
    <name evidence="5" type="ORF">GS424_000090</name>
</gene>
<dbReference type="RefSeq" id="WP_160940816.1">
    <property type="nucleotide sequence ID" value="NZ_CP063310.1"/>
</dbReference>
<dbReference type="CDD" id="cd03225">
    <property type="entry name" value="ABC_cobalt_CbiO_domain1"/>
    <property type="match status" value="1"/>
</dbReference>
<dbReference type="InterPro" id="IPR015856">
    <property type="entry name" value="ABC_transpr_CbiO/EcfA_su"/>
</dbReference>
<dbReference type="Pfam" id="PF00005">
    <property type="entry name" value="ABC_tran"/>
    <property type="match status" value="1"/>
</dbReference>